<dbReference type="PANTHER" id="PTHR43443:SF1">
    <property type="entry name" value="3-HEXULOSE-6-PHOSPHATE ISOMERASE"/>
    <property type="match status" value="1"/>
</dbReference>
<dbReference type="InterPro" id="IPR046348">
    <property type="entry name" value="SIS_dom_sf"/>
</dbReference>
<organism evidence="3 4">
    <name type="scientific">Dongia sedimenti</name>
    <dbReference type="NCBI Taxonomy" id="3064282"/>
    <lineage>
        <taxon>Bacteria</taxon>
        <taxon>Pseudomonadati</taxon>
        <taxon>Pseudomonadota</taxon>
        <taxon>Alphaproteobacteria</taxon>
        <taxon>Rhodospirillales</taxon>
        <taxon>Dongiaceae</taxon>
        <taxon>Dongia</taxon>
    </lineage>
</organism>
<name>A0ABU0YGZ5_9PROT</name>
<reference evidence="4" key="1">
    <citation type="submission" date="2023-08" db="EMBL/GenBank/DDBJ databases">
        <title>Rhodospirillaceae gen. nov., a novel taxon isolated from the Yangtze River Yuezi River estuary sludge.</title>
        <authorList>
            <person name="Ruan L."/>
        </authorList>
    </citation>
    <scope>NUCLEOTIDE SEQUENCE [LARGE SCALE GENOMIC DNA]</scope>
    <source>
        <strain evidence="4">R-7</strain>
    </source>
</reference>
<dbReference type="InterPro" id="IPR017552">
    <property type="entry name" value="PHI/rmpB"/>
</dbReference>
<sequence>MSKVSESFANAVAELGRVAARIDDAQVEAFMAAIARAPRIFVVGAGREGLSAKAFAMRLTHLGKPTHWIWDDTTPGIADGDLVIVVSGGGSIGHIDYVFDRAAEAGGEIVVVTGDPAGITPKKAKLVLFLPAAVYKGKAEVVPSSQPMGNLFEQALFILFDQIAVALAARMGISKAAMEARHRNVE</sequence>
<dbReference type="CDD" id="cd05005">
    <property type="entry name" value="SIS_PHI"/>
    <property type="match status" value="1"/>
</dbReference>
<evidence type="ECO:0000256" key="1">
    <source>
        <dbReference type="ARBA" id="ARBA00009235"/>
    </source>
</evidence>
<dbReference type="Proteomes" id="UP001230156">
    <property type="component" value="Unassembled WGS sequence"/>
</dbReference>
<proteinExistence type="inferred from homology"/>
<protein>
    <submittedName>
        <fullName evidence="3">SIS domain-containing protein</fullName>
    </submittedName>
</protein>
<dbReference type="InterPro" id="IPR001347">
    <property type="entry name" value="SIS_dom"/>
</dbReference>
<comment type="caution">
    <text evidence="3">The sequence shown here is derived from an EMBL/GenBank/DDBJ whole genome shotgun (WGS) entry which is preliminary data.</text>
</comment>
<gene>
    <name evidence="3" type="ORF">Q8A70_04925</name>
</gene>
<dbReference type="Gene3D" id="3.40.50.10490">
    <property type="entry name" value="Glucose-6-phosphate isomerase like protein, domain 1"/>
    <property type="match status" value="1"/>
</dbReference>
<evidence type="ECO:0000259" key="2">
    <source>
        <dbReference type="PROSITE" id="PS51464"/>
    </source>
</evidence>
<evidence type="ECO:0000313" key="4">
    <source>
        <dbReference type="Proteomes" id="UP001230156"/>
    </source>
</evidence>
<feature type="domain" description="SIS" evidence="2">
    <location>
        <begin position="30"/>
        <end position="173"/>
    </location>
</feature>
<evidence type="ECO:0000313" key="3">
    <source>
        <dbReference type="EMBL" id="MDQ7246993.1"/>
    </source>
</evidence>
<accession>A0ABU0YGZ5</accession>
<dbReference type="SUPFAM" id="SSF53697">
    <property type="entry name" value="SIS domain"/>
    <property type="match status" value="1"/>
</dbReference>
<dbReference type="PROSITE" id="PS51464">
    <property type="entry name" value="SIS"/>
    <property type="match status" value="1"/>
</dbReference>
<dbReference type="RefSeq" id="WP_379954404.1">
    <property type="nucleotide sequence ID" value="NZ_JAUYVI010000002.1"/>
</dbReference>
<keyword evidence="4" id="KW-1185">Reference proteome</keyword>
<dbReference type="Pfam" id="PF01380">
    <property type="entry name" value="SIS"/>
    <property type="match status" value="1"/>
</dbReference>
<dbReference type="EMBL" id="JAUYVI010000002">
    <property type="protein sequence ID" value="MDQ7246993.1"/>
    <property type="molecule type" value="Genomic_DNA"/>
</dbReference>
<comment type="similarity">
    <text evidence="1">Belongs to the SIS family. PHI subfamily.</text>
</comment>
<dbReference type="PANTHER" id="PTHR43443">
    <property type="entry name" value="3-HEXULOSE-6-PHOSPHATE ISOMERASE"/>
    <property type="match status" value="1"/>
</dbReference>